<name>A0A2D3V238_9PEZI</name>
<dbReference type="RefSeq" id="XP_023626420.1">
    <property type="nucleotide sequence ID" value="XM_023770652.1"/>
</dbReference>
<dbReference type="PANTHER" id="PTHR42030:SF1">
    <property type="entry name" value="DRBM DOMAIN-CONTAINING PROTEIN"/>
    <property type="match status" value="1"/>
</dbReference>
<dbReference type="Proteomes" id="UP000225277">
    <property type="component" value="Unassembled WGS sequence"/>
</dbReference>
<dbReference type="EMBL" id="FJUY01000007">
    <property type="protein sequence ID" value="CZT19530.1"/>
    <property type="molecule type" value="Genomic_DNA"/>
</dbReference>
<dbReference type="SUPFAM" id="SSF54768">
    <property type="entry name" value="dsRNA-binding domain-like"/>
    <property type="match status" value="1"/>
</dbReference>
<feature type="region of interest" description="Disordered" evidence="1">
    <location>
        <begin position="1"/>
        <end position="30"/>
    </location>
</feature>
<dbReference type="AlphaFoldDB" id="A0A2D3V238"/>
<dbReference type="OrthoDB" id="5418749at2759"/>
<dbReference type="CDD" id="cd00048">
    <property type="entry name" value="DSRM_SF"/>
    <property type="match status" value="1"/>
</dbReference>
<feature type="region of interest" description="Disordered" evidence="1">
    <location>
        <begin position="92"/>
        <end position="131"/>
    </location>
</feature>
<dbReference type="Gene3D" id="3.30.160.20">
    <property type="match status" value="1"/>
</dbReference>
<protein>
    <recommendedName>
        <fullName evidence="4">DRBM domain-containing protein</fullName>
    </recommendedName>
</protein>
<dbReference type="GeneID" id="35600543"/>
<evidence type="ECO:0000313" key="2">
    <source>
        <dbReference type="EMBL" id="CZT19530.1"/>
    </source>
</evidence>
<reference evidence="2 3" key="1">
    <citation type="submission" date="2016-03" db="EMBL/GenBank/DDBJ databases">
        <authorList>
            <person name="Ploux O."/>
        </authorList>
    </citation>
    <scope>NUCLEOTIDE SEQUENCE [LARGE SCALE GENOMIC DNA]</scope>
    <source>
        <strain evidence="2 3">URUG2</strain>
    </source>
</reference>
<dbReference type="PANTHER" id="PTHR42030">
    <property type="entry name" value="DRBM DOMAIN-CONTAINING PROTEIN"/>
    <property type="match status" value="1"/>
</dbReference>
<organism evidence="2 3">
    <name type="scientific">Ramularia collo-cygni</name>
    <dbReference type="NCBI Taxonomy" id="112498"/>
    <lineage>
        <taxon>Eukaryota</taxon>
        <taxon>Fungi</taxon>
        <taxon>Dikarya</taxon>
        <taxon>Ascomycota</taxon>
        <taxon>Pezizomycotina</taxon>
        <taxon>Dothideomycetes</taxon>
        <taxon>Dothideomycetidae</taxon>
        <taxon>Mycosphaerellales</taxon>
        <taxon>Mycosphaerellaceae</taxon>
        <taxon>Ramularia</taxon>
    </lineage>
</organism>
<accession>A0A2D3V238</accession>
<gene>
    <name evidence="2" type="ORF">RCC_05381</name>
</gene>
<sequence length="131" mass="14541">MSTTASSQGSAAGGGCQPSPHQDRLSHFCRSQGFRSPNYQVLSDRRGGRTAWSCVVTVQGNQFPARFWYDGQYVHNAREDAAEKALQALVVSTPPSVPRPANVQQQHQHQTQHQHPHSHTQNSQYYDAINS</sequence>
<evidence type="ECO:0000256" key="1">
    <source>
        <dbReference type="SAM" id="MobiDB-lite"/>
    </source>
</evidence>
<keyword evidence="3" id="KW-1185">Reference proteome</keyword>
<proteinExistence type="predicted"/>
<evidence type="ECO:0000313" key="3">
    <source>
        <dbReference type="Proteomes" id="UP000225277"/>
    </source>
</evidence>
<evidence type="ECO:0008006" key="4">
    <source>
        <dbReference type="Google" id="ProtNLM"/>
    </source>
</evidence>
<feature type="compositionally biased region" description="Low complexity" evidence="1">
    <location>
        <begin position="1"/>
        <end position="10"/>
    </location>
</feature>